<dbReference type="EnsemblPlants" id="Pp3c18_12050V3.1">
    <property type="protein sequence ID" value="PAC:32980961.CDS.1"/>
    <property type="gene ID" value="Pp3c18_12050"/>
</dbReference>
<dbReference type="InParanoid" id="A0A2K1J0R8"/>
<reference evidence="1 3" key="1">
    <citation type="journal article" date="2008" name="Science">
        <title>The Physcomitrella genome reveals evolutionary insights into the conquest of land by plants.</title>
        <authorList>
            <person name="Rensing S."/>
            <person name="Lang D."/>
            <person name="Zimmer A."/>
            <person name="Terry A."/>
            <person name="Salamov A."/>
            <person name="Shapiro H."/>
            <person name="Nishiyama T."/>
            <person name="Perroud P.-F."/>
            <person name="Lindquist E."/>
            <person name="Kamisugi Y."/>
            <person name="Tanahashi T."/>
            <person name="Sakakibara K."/>
            <person name="Fujita T."/>
            <person name="Oishi K."/>
            <person name="Shin-I T."/>
            <person name="Kuroki Y."/>
            <person name="Toyoda A."/>
            <person name="Suzuki Y."/>
            <person name="Hashimoto A."/>
            <person name="Yamaguchi K."/>
            <person name="Sugano A."/>
            <person name="Kohara Y."/>
            <person name="Fujiyama A."/>
            <person name="Anterola A."/>
            <person name="Aoki S."/>
            <person name="Ashton N."/>
            <person name="Barbazuk W.B."/>
            <person name="Barker E."/>
            <person name="Bennetzen J."/>
            <person name="Bezanilla M."/>
            <person name="Blankenship R."/>
            <person name="Cho S.H."/>
            <person name="Dutcher S."/>
            <person name="Estelle M."/>
            <person name="Fawcett J.A."/>
            <person name="Gundlach H."/>
            <person name="Hanada K."/>
            <person name="Heyl A."/>
            <person name="Hicks K.A."/>
            <person name="Hugh J."/>
            <person name="Lohr M."/>
            <person name="Mayer K."/>
            <person name="Melkozernov A."/>
            <person name="Murata T."/>
            <person name="Nelson D."/>
            <person name="Pils B."/>
            <person name="Prigge M."/>
            <person name="Reiss B."/>
            <person name="Renner T."/>
            <person name="Rombauts S."/>
            <person name="Rushton P."/>
            <person name="Sanderfoot A."/>
            <person name="Schween G."/>
            <person name="Shiu S.-H."/>
            <person name="Stueber K."/>
            <person name="Theodoulou F.L."/>
            <person name="Tu H."/>
            <person name="Van de Peer Y."/>
            <person name="Verrier P.J."/>
            <person name="Waters E."/>
            <person name="Wood A."/>
            <person name="Yang L."/>
            <person name="Cove D."/>
            <person name="Cuming A."/>
            <person name="Hasebe M."/>
            <person name="Lucas S."/>
            <person name="Mishler D.B."/>
            <person name="Reski R."/>
            <person name="Grigoriev I."/>
            <person name="Quatrano R.S."/>
            <person name="Boore J.L."/>
        </authorList>
    </citation>
    <scope>NUCLEOTIDE SEQUENCE [LARGE SCALE GENOMIC DNA]</scope>
    <source>
        <strain evidence="2 3">cv. Gransden 2004</strain>
    </source>
</reference>
<keyword evidence="3" id="KW-1185">Reference proteome</keyword>
<dbReference type="Proteomes" id="UP000006727">
    <property type="component" value="Chromosome 18"/>
</dbReference>
<evidence type="ECO:0000313" key="1">
    <source>
        <dbReference type="EMBL" id="PNR35122.1"/>
    </source>
</evidence>
<dbReference type="EnsemblPlants" id="Pp3c18_12050V3.2">
    <property type="protein sequence ID" value="PAC:32980962.CDS.1"/>
    <property type="gene ID" value="Pp3c18_12050"/>
</dbReference>
<name>A0A2K1J0R8_PHYPA</name>
<sequence length="51" mass="5960">MDLTKDGKRTISTIMQMKTNRQKNFSNYLSNGCWSRFAIIMKPSINSYLLI</sequence>
<reference evidence="1 3" key="2">
    <citation type="journal article" date="2018" name="Plant J.">
        <title>The Physcomitrella patens chromosome-scale assembly reveals moss genome structure and evolution.</title>
        <authorList>
            <person name="Lang D."/>
            <person name="Ullrich K.K."/>
            <person name="Murat F."/>
            <person name="Fuchs J."/>
            <person name="Jenkins J."/>
            <person name="Haas F.B."/>
            <person name="Piednoel M."/>
            <person name="Gundlach H."/>
            <person name="Van Bel M."/>
            <person name="Meyberg R."/>
            <person name="Vives C."/>
            <person name="Morata J."/>
            <person name="Symeonidi A."/>
            <person name="Hiss M."/>
            <person name="Muchero W."/>
            <person name="Kamisugi Y."/>
            <person name="Saleh O."/>
            <person name="Blanc G."/>
            <person name="Decker E.L."/>
            <person name="van Gessel N."/>
            <person name="Grimwood J."/>
            <person name="Hayes R.D."/>
            <person name="Graham S.W."/>
            <person name="Gunter L.E."/>
            <person name="McDaniel S.F."/>
            <person name="Hoernstein S.N.W."/>
            <person name="Larsson A."/>
            <person name="Li F.W."/>
            <person name="Perroud P.F."/>
            <person name="Phillips J."/>
            <person name="Ranjan P."/>
            <person name="Rokshar D.S."/>
            <person name="Rothfels C.J."/>
            <person name="Schneider L."/>
            <person name="Shu S."/>
            <person name="Stevenson D.W."/>
            <person name="Thummler F."/>
            <person name="Tillich M."/>
            <person name="Villarreal Aguilar J.C."/>
            <person name="Widiez T."/>
            <person name="Wong G.K."/>
            <person name="Wymore A."/>
            <person name="Zhang Y."/>
            <person name="Zimmer A.D."/>
            <person name="Quatrano R.S."/>
            <person name="Mayer K.F.X."/>
            <person name="Goodstein D."/>
            <person name="Casacuberta J.M."/>
            <person name="Vandepoele K."/>
            <person name="Reski R."/>
            <person name="Cuming A.C."/>
            <person name="Tuskan G.A."/>
            <person name="Maumus F."/>
            <person name="Salse J."/>
            <person name="Schmutz J."/>
            <person name="Rensing S.A."/>
        </authorList>
    </citation>
    <scope>NUCLEOTIDE SEQUENCE [LARGE SCALE GENOMIC DNA]</scope>
    <source>
        <strain evidence="2 3">cv. Gransden 2004</strain>
    </source>
</reference>
<protein>
    <submittedName>
        <fullName evidence="1 2">Uncharacterized protein</fullName>
    </submittedName>
</protein>
<gene>
    <name evidence="1" type="ORF">PHYPA_023021</name>
</gene>
<dbReference type="EMBL" id="ABEU02000018">
    <property type="protein sequence ID" value="PNR35122.1"/>
    <property type="molecule type" value="Genomic_DNA"/>
</dbReference>
<dbReference type="Gramene" id="Pp3c18_12050V3.2">
    <property type="protein sequence ID" value="PAC:32980962.CDS.1"/>
    <property type="gene ID" value="Pp3c18_12050"/>
</dbReference>
<evidence type="ECO:0000313" key="3">
    <source>
        <dbReference type="Proteomes" id="UP000006727"/>
    </source>
</evidence>
<evidence type="ECO:0000313" key="2">
    <source>
        <dbReference type="EnsemblPlants" id="PAC:32980961.CDS.1"/>
    </source>
</evidence>
<dbReference type="PaxDb" id="3218-PP1S3_618V6.1"/>
<proteinExistence type="predicted"/>
<organism evidence="1">
    <name type="scientific">Physcomitrium patens</name>
    <name type="common">Spreading-leaved earth moss</name>
    <name type="synonym">Physcomitrella patens</name>
    <dbReference type="NCBI Taxonomy" id="3218"/>
    <lineage>
        <taxon>Eukaryota</taxon>
        <taxon>Viridiplantae</taxon>
        <taxon>Streptophyta</taxon>
        <taxon>Embryophyta</taxon>
        <taxon>Bryophyta</taxon>
        <taxon>Bryophytina</taxon>
        <taxon>Bryopsida</taxon>
        <taxon>Funariidae</taxon>
        <taxon>Funariales</taxon>
        <taxon>Funariaceae</taxon>
        <taxon>Physcomitrium</taxon>
    </lineage>
</organism>
<dbReference type="Gramene" id="Pp3c18_12050V3.1">
    <property type="protein sequence ID" value="PAC:32980961.CDS.1"/>
    <property type="gene ID" value="Pp3c18_12050"/>
</dbReference>
<dbReference type="AlphaFoldDB" id="A0A2K1J0R8"/>
<accession>A0A2K1J0R8</accession>
<reference evidence="2" key="3">
    <citation type="submission" date="2020-12" db="UniProtKB">
        <authorList>
            <consortium name="EnsemblPlants"/>
        </authorList>
    </citation>
    <scope>IDENTIFICATION</scope>
</reference>